<evidence type="ECO:0000313" key="11">
    <source>
        <dbReference type="Proteomes" id="UP000823990"/>
    </source>
</evidence>
<comment type="similarity">
    <text evidence="2">Belongs to the ABC transporter superfamily.</text>
</comment>
<dbReference type="PIRSF" id="PIRSF039085">
    <property type="entry name" value="ABC_ATPase_HisP"/>
    <property type="match status" value="1"/>
</dbReference>
<reference evidence="10" key="2">
    <citation type="submission" date="2021-04" db="EMBL/GenBank/DDBJ databases">
        <authorList>
            <person name="Gilroy R."/>
        </authorList>
    </citation>
    <scope>NUCLEOTIDE SEQUENCE</scope>
    <source>
        <strain evidence="10">12435</strain>
    </source>
</reference>
<proteinExistence type="inferred from homology"/>
<dbReference type="PROSITE" id="PS50893">
    <property type="entry name" value="ABC_TRANSPORTER_2"/>
    <property type="match status" value="1"/>
</dbReference>
<sequence length="285" mass="31525">MAFLKIENYRKSFGSTEVLKGVSFELEKGQVLAIIGSSGGGKTTLLRCINFLETADEGRLYLNGELLFDAGEEKSRRTRDEDIRKKRLHFGLVFQQFNLFPQYSVLGNVTLARRLLDRQLVSDKKRELVASGMRGKALKSELALYAAELEKRTNAESLALIERVGLSDKLNAYPCELSGGQCQRVAIARALALTPDVLCFDEPTSALDPELTGEVLSVIRGLKSGDRTMIVVTHEMEFARKVADKVIFISDGVIEEEGTPEEVFGAPKSQKTVAFLSRSAKEEEA</sequence>
<name>A0A9D1TSH0_9FIRM</name>
<dbReference type="Gene3D" id="3.40.50.300">
    <property type="entry name" value="P-loop containing nucleotide triphosphate hydrolases"/>
    <property type="match status" value="1"/>
</dbReference>
<evidence type="ECO:0000256" key="4">
    <source>
        <dbReference type="ARBA" id="ARBA00022475"/>
    </source>
</evidence>
<dbReference type="AlphaFoldDB" id="A0A9D1TSH0"/>
<dbReference type="PANTHER" id="PTHR43166">
    <property type="entry name" value="AMINO ACID IMPORT ATP-BINDING PROTEIN"/>
    <property type="match status" value="1"/>
</dbReference>
<evidence type="ECO:0000256" key="1">
    <source>
        <dbReference type="ARBA" id="ARBA00004202"/>
    </source>
</evidence>
<evidence type="ECO:0000256" key="8">
    <source>
        <dbReference type="ARBA" id="ARBA00023136"/>
    </source>
</evidence>
<dbReference type="Proteomes" id="UP000823990">
    <property type="component" value="Unassembled WGS sequence"/>
</dbReference>
<dbReference type="GO" id="GO:0016887">
    <property type="term" value="F:ATP hydrolysis activity"/>
    <property type="evidence" value="ECO:0007669"/>
    <property type="project" value="InterPro"/>
</dbReference>
<evidence type="ECO:0000256" key="3">
    <source>
        <dbReference type="ARBA" id="ARBA00022448"/>
    </source>
</evidence>
<evidence type="ECO:0000256" key="7">
    <source>
        <dbReference type="ARBA" id="ARBA00022970"/>
    </source>
</evidence>
<feature type="domain" description="ABC transporter" evidence="9">
    <location>
        <begin position="4"/>
        <end position="276"/>
    </location>
</feature>
<evidence type="ECO:0000313" key="10">
    <source>
        <dbReference type="EMBL" id="HIW02571.1"/>
    </source>
</evidence>
<dbReference type="PROSITE" id="PS00211">
    <property type="entry name" value="ABC_TRANSPORTER_1"/>
    <property type="match status" value="1"/>
</dbReference>
<dbReference type="InterPro" id="IPR003593">
    <property type="entry name" value="AAA+_ATPase"/>
</dbReference>
<keyword evidence="5" id="KW-0547">Nucleotide-binding</keyword>
<gene>
    <name evidence="10" type="ORF">H9892_04455</name>
</gene>
<comment type="caution">
    <text evidence="10">The sequence shown here is derived from an EMBL/GenBank/DDBJ whole genome shotgun (WGS) entry which is preliminary data.</text>
</comment>
<evidence type="ECO:0000256" key="2">
    <source>
        <dbReference type="ARBA" id="ARBA00005417"/>
    </source>
</evidence>
<dbReference type="InterPro" id="IPR030679">
    <property type="entry name" value="ABC_ATPase_HisP-typ"/>
</dbReference>
<organism evidence="10 11">
    <name type="scientific">Candidatus Protoclostridium stercorigallinarum</name>
    <dbReference type="NCBI Taxonomy" id="2838741"/>
    <lineage>
        <taxon>Bacteria</taxon>
        <taxon>Bacillati</taxon>
        <taxon>Bacillota</taxon>
        <taxon>Clostridia</taxon>
        <taxon>Candidatus Protoclostridium</taxon>
    </lineage>
</organism>
<accession>A0A9D1TSH0</accession>
<dbReference type="PANTHER" id="PTHR43166:SF9">
    <property type="entry name" value="GLUTAMATE_ASPARTATE IMPORT ATP-BINDING PROTEIN GLTL"/>
    <property type="match status" value="1"/>
</dbReference>
<protein>
    <submittedName>
        <fullName evidence="10">Amino acid ABC transporter ATP-binding protein</fullName>
    </submittedName>
</protein>
<keyword evidence="6 10" id="KW-0067">ATP-binding</keyword>
<dbReference type="SMART" id="SM00382">
    <property type="entry name" value="AAA"/>
    <property type="match status" value="1"/>
</dbReference>
<dbReference type="Pfam" id="PF00005">
    <property type="entry name" value="ABC_tran"/>
    <property type="match status" value="1"/>
</dbReference>
<dbReference type="InterPro" id="IPR003439">
    <property type="entry name" value="ABC_transporter-like_ATP-bd"/>
</dbReference>
<evidence type="ECO:0000256" key="6">
    <source>
        <dbReference type="ARBA" id="ARBA00022840"/>
    </source>
</evidence>
<dbReference type="InterPro" id="IPR017871">
    <property type="entry name" value="ABC_transporter-like_CS"/>
</dbReference>
<dbReference type="SUPFAM" id="SSF52540">
    <property type="entry name" value="P-loop containing nucleoside triphosphate hydrolases"/>
    <property type="match status" value="1"/>
</dbReference>
<keyword evidence="7" id="KW-0029">Amino-acid transport</keyword>
<dbReference type="GO" id="GO:0005886">
    <property type="term" value="C:plasma membrane"/>
    <property type="evidence" value="ECO:0007669"/>
    <property type="project" value="UniProtKB-SubCell"/>
</dbReference>
<comment type="subcellular location">
    <subcellularLocation>
        <location evidence="1">Cell membrane</location>
        <topology evidence="1">Peripheral membrane protein</topology>
    </subcellularLocation>
</comment>
<dbReference type="EMBL" id="DXHS01000070">
    <property type="protein sequence ID" value="HIW02571.1"/>
    <property type="molecule type" value="Genomic_DNA"/>
</dbReference>
<keyword evidence="4" id="KW-1003">Cell membrane</keyword>
<dbReference type="GO" id="GO:0015424">
    <property type="term" value="F:ABC-type amino acid transporter activity"/>
    <property type="evidence" value="ECO:0007669"/>
    <property type="project" value="InterPro"/>
</dbReference>
<evidence type="ECO:0000256" key="5">
    <source>
        <dbReference type="ARBA" id="ARBA00022741"/>
    </source>
</evidence>
<dbReference type="GO" id="GO:0005524">
    <property type="term" value="F:ATP binding"/>
    <property type="evidence" value="ECO:0007669"/>
    <property type="project" value="UniProtKB-KW"/>
</dbReference>
<keyword evidence="3" id="KW-0813">Transport</keyword>
<evidence type="ECO:0000259" key="9">
    <source>
        <dbReference type="PROSITE" id="PS50893"/>
    </source>
</evidence>
<dbReference type="InterPro" id="IPR027417">
    <property type="entry name" value="P-loop_NTPase"/>
</dbReference>
<reference evidence="10" key="1">
    <citation type="journal article" date="2021" name="PeerJ">
        <title>Extensive microbial diversity within the chicken gut microbiome revealed by metagenomics and culture.</title>
        <authorList>
            <person name="Gilroy R."/>
            <person name="Ravi A."/>
            <person name="Getino M."/>
            <person name="Pursley I."/>
            <person name="Horton D.L."/>
            <person name="Alikhan N.F."/>
            <person name="Baker D."/>
            <person name="Gharbi K."/>
            <person name="Hall N."/>
            <person name="Watson M."/>
            <person name="Adriaenssens E.M."/>
            <person name="Foster-Nyarko E."/>
            <person name="Jarju S."/>
            <person name="Secka A."/>
            <person name="Antonio M."/>
            <person name="Oren A."/>
            <person name="Chaudhuri R.R."/>
            <person name="La Ragione R."/>
            <person name="Hildebrand F."/>
            <person name="Pallen M.J."/>
        </authorList>
    </citation>
    <scope>NUCLEOTIDE SEQUENCE</scope>
    <source>
        <strain evidence="10">12435</strain>
    </source>
</reference>
<keyword evidence="8" id="KW-0472">Membrane</keyword>
<dbReference type="InterPro" id="IPR050086">
    <property type="entry name" value="MetN_ABC_transporter-like"/>
</dbReference>